<dbReference type="PANTHER" id="PTHR48043">
    <property type="entry name" value="EG:EG0003.4 PROTEIN-RELATED"/>
    <property type="match status" value="1"/>
</dbReference>
<dbReference type="KEGG" id="pfy:PFICI_02381"/>
<dbReference type="AlphaFoldDB" id="W3XGM3"/>
<dbReference type="RefSeq" id="XP_007829153.1">
    <property type="nucleotide sequence ID" value="XM_007830962.1"/>
</dbReference>
<dbReference type="HOGENOM" id="CLU_031484_0_0_1"/>
<evidence type="ECO:0000313" key="5">
    <source>
        <dbReference type="Proteomes" id="UP000030651"/>
    </source>
</evidence>
<evidence type="ECO:0000256" key="2">
    <source>
        <dbReference type="ARBA" id="ARBA00022679"/>
    </source>
</evidence>
<dbReference type="GO" id="GO:0008194">
    <property type="term" value="F:UDP-glycosyltransferase activity"/>
    <property type="evidence" value="ECO:0007669"/>
    <property type="project" value="TreeGrafter"/>
</dbReference>
<dbReference type="Gene3D" id="3.40.50.2000">
    <property type="entry name" value="Glycogen Phosphorylase B"/>
    <property type="match status" value="1"/>
</dbReference>
<dbReference type="PANTHER" id="PTHR48043:SF145">
    <property type="entry name" value="FI06409P-RELATED"/>
    <property type="match status" value="1"/>
</dbReference>
<proteinExistence type="predicted"/>
<organism evidence="4 5">
    <name type="scientific">Pestalotiopsis fici (strain W106-1 / CGMCC3.15140)</name>
    <dbReference type="NCBI Taxonomy" id="1229662"/>
    <lineage>
        <taxon>Eukaryota</taxon>
        <taxon>Fungi</taxon>
        <taxon>Dikarya</taxon>
        <taxon>Ascomycota</taxon>
        <taxon>Pezizomycotina</taxon>
        <taxon>Sordariomycetes</taxon>
        <taxon>Xylariomycetidae</taxon>
        <taxon>Amphisphaeriales</taxon>
        <taxon>Sporocadaceae</taxon>
        <taxon>Pestalotiopsis</taxon>
    </lineage>
</organism>
<dbReference type="Pfam" id="PF06722">
    <property type="entry name" value="EryCIII-like_C"/>
    <property type="match status" value="1"/>
</dbReference>
<dbReference type="eggNOG" id="ENOG502S0WA">
    <property type="taxonomic scope" value="Eukaryota"/>
</dbReference>
<evidence type="ECO:0000313" key="4">
    <source>
        <dbReference type="EMBL" id="ETS84356.1"/>
    </source>
</evidence>
<dbReference type="GeneID" id="19267394"/>
<dbReference type="OMA" id="YDYAQRV"/>
<sequence>MAHEAHNLLRRKKVLMLTNSEHGQANVHLAVAYAMLQQDPSTEVHIASFPRLAKFVTEMSDFAVQNIPGASPIQFHGLRGTSFIDCILNPDIDFFSVANTTPSFWTLFTVLGGMSVCMGAWNAEQFMEVYRSCIDIIDKVDADIVAVDNLFFPGVTACHHIECNWLMLSPNSLKDFVANRQPKLAGLWKYPSFGLICEYPIPWYQRLLNVVYSLCGLYMAMTNDRVKEIKHLVKAETGKEAVVMMDLMKSPPAGVPILISNLPELDFPLTTMPDIVTCGPILRPTASVAEEDPELFKWLCAGPTVLINLGTHCLTGEPSAIEMAKALRLLFDMACRESKLSGLRVLWKMKQPPDEPYSVDVKSSLYDILNKEMLEDRVRIEEWIKVEPGAILETGQVICSINHGGASSWNEAICAGVPQIILAQWVDTYDYAIRTEMLGIGLFGNKQTPPGWTAQELGPKLVATTVGESAATMRSKVQELSRLCCMRPGGLGRDFAARFILEKA</sequence>
<evidence type="ECO:0000256" key="1">
    <source>
        <dbReference type="ARBA" id="ARBA00022676"/>
    </source>
</evidence>
<dbReference type="InParanoid" id="W3XGM3"/>
<feature type="domain" description="Erythromycin biosynthesis protein CIII-like C-terminal" evidence="3">
    <location>
        <begin position="374"/>
        <end position="448"/>
    </location>
</feature>
<keyword evidence="2" id="KW-0808">Transferase</keyword>
<protein>
    <recommendedName>
        <fullName evidence="3">Erythromycin biosynthesis protein CIII-like C-terminal domain-containing protein</fullName>
    </recommendedName>
</protein>
<evidence type="ECO:0000259" key="3">
    <source>
        <dbReference type="Pfam" id="PF06722"/>
    </source>
</evidence>
<dbReference type="OrthoDB" id="5835829at2759"/>
<accession>W3XGM3</accession>
<dbReference type="EMBL" id="KI912110">
    <property type="protein sequence ID" value="ETS84356.1"/>
    <property type="molecule type" value="Genomic_DNA"/>
</dbReference>
<name>W3XGM3_PESFW</name>
<reference evidence="5" key="1">
    <citation type="journal article" date="2015" name="BMC Genomics">
        <title>Genomic and transcriptomic analysis of the endophytic fungus Pestalotiopsis fici reveals its lifestyle and high potential for synthesis of natural products.</title>
        <authorList>
            <person name="Wang X."/>
            <person name="Zhang X."/>
            <person name="Liu L."/>
            <person name="Xiang M."/>
            <person name="Wang W."/>
            <person name="Sun X."/>
            <person name="Che Y."/>
            <person name="Guo L."/>
            <person name="Liu G."/>
            <person name="Guo L."/>
            <person name="Wang C."/>
            <person name="Yin W.B."/>
            <person name="Stadler M."/>
            <person name="Zhang X."/>
            <person name="Liu X."/>
        </authorList>
    </citation>
    <scope>NUCLEOTIDE SEQUENCE [LARGE SCALE GENOMIC DNA]</scope>
    <source>
        <strain evidence="5">W106-1 / CGMCC3.15140</strain>
    </source>
</reference>
<dbReference type="InterPro" id="IPR010610">
    <property type="entry name" value="EryCIII-like_C"/>
</dbReference>
<keyword evidence="1" id="KW-0328">Glycosyltransferase</keyword>
<dbReference type="Proteomes" id="UP000030651">
    <property type="component" value="Unassembled WGS sequence"/>
</dbReference>
<dbReference type="InterPro" id="IPR050271">
    <property type="entry name" value="UDP-glycosyltransferase"/>
</dbReference>
<dbReference type="SUPFAM" id="SSF53756">
    <property type="entry name" value="UDP-Glycosyltransferase/glycogen phosphorylase"/>
    <property type="match status" value="1"/>
</dbReference>
<keyword evidence="5" id="KW-1185">Reference proteome</keyword>
<gene>
    <name evidence="4" type="ORF">PFICI_02381</name>
</gene>